<protein>
    <submittedName>
        <fullName evidence="6">Uncharacterized protein</fullName>
    </submittedName>
</protein>
<reference evidence="6 7" key="1">
    <citation type="journal article" date="2024" name="Nat. Commun.">
        <title>Phylogenomics reveals the evolutionary origins of lichenization in chlorophyte algae.</title>
        <authorList>
            <person name="Puginier C."/>
            <person name="Libourel C."/>
            <person name="Otte J."/>
            <person name="Skaloud P."/>
            <person name="Haon M."/>
            <person name="Grisel S."/>
            <person name="Petersen M."/>
            <person name="Berrin J.G."/>
            <person name="Delaux P.M."/>
            <person name="Dal Grande F."/>
            <person name="Keller J."/>
        </authorList>
    </citation>
    <scope>NUCLEOTIDE SEQUENCE [LARGE SCALE GENOMIC DNA]</scope>
    <source>
        <strain evidence="6 7">SAG 2145</strain>
    </source>
</reference>
<dbReference type="GO" id="GO:0042254">
    <property type="term" value="P:ribosome biogenesis"/>
    <property type="evidence" value="ECO:0007669"/>
    <property type="project" value="UniProtKB-UniRule"/>
</dbReference>
<keyword evidence="7" id="KW-1185">Reference proteome</keyword>
<feature type="region of interest" description="Disordered" evidence="3">
    <location>
        <begin position="155"/>
        <end position="185"/>
    </location>
</feature>
<feature type="domain" description="OBG-type G" evidence="4">
    <location>
        <begin position="279"/>
        <end position="470"/>
    </location>
</feature>
<dbReference type="CDD" id="cd01898">
    <property type="entry name" value="Obg"/>
    <property type="match status" value="1"/>
</dbReference>
<sequence length="493" mass="52408">MQLQQTQQQILTYLLCDACPWHVQQRPQQAPKAHQRARTAHRAAAALVCNAVAGTATQSNKTPPGEQGKNQDHKLFDEAFITVRSGNGGRGEVAQNGKGKMVKNYKYKPGGNMSKMIWLPNGEPACGANGADCLLVADEGVDTLLHLHKRRMFAAPNGANGNPATGSSGPKTRHRGRPSTPPVIIPVPLGTVVKKKGTGRPLGELVHPGQQLLVARGGQGGLGVTSPAPIHRQHSAKRAERNEAAGAEDIPVEDTNWKVDAHGAPGEELSLHLLLRVVADIGIVGLPNAGKSSLLAAMTRAAPQVAAYPFTTLMPNLGVMGAGEAALGDAAPPVLVDLPGLIEGASQGRGLGRMFLRHLRRTRAILHVVDGAAEDPAWDYWCIRSELQLYNAEYCQRPHIVALNKMDLEDAHELRDDIHASIHKASQRMQDEAGDESGAAPAPPVAVLDVSAHSGEGLEQLSAAVRDLVGFVPVSSLLEDDLSLITDDGQLDW</sequence>
<dbReference type="PROSITE" id="PS51710">
    <property type="entry name" value="G_OBG"/>
    <property type="match status" value="1"/>
</dbReference>
<keyword evidence="1" id="KW-0547">Nucleotide-binding</keyword>
<dbReference type="GO" id="GO:0005739">
    <property type="term" value="C:mitochondrion"/>
    <property type="evidence" value="ECO:0007669"/>
    <property type="project" value="TreeGrafter"/>
</dbReference>
<dbReference type="PROSITE" id="PS51883">
    <property type="entry name" value="OBG"/>
    <property type="match status" value="1"/>
</dbReference>
<dbReference type="InterPro" id="IPR031167">
    <property type="entry name" value="G_OBG"/>
</dbReference>
<evidence type="ECO:0000259" key="4">
    <source>
        <dbReference type="PROSITE" id="PS51710"/>
    </source>
</evidence>
<dbReference type="Pfam" id="PF01926">
    <property type="entry name" value="MMR_HSR1"/>
    <property type="match status" value="1"/>
</dbReference>
<dbReference type="InterPro" id="IPR036726">
    <property type="entry name" value="GTP1_OBG_dom_sf"/>
</dbReference>
<dbReference type="PANTHER" id="PTHR11702">
    <property type="entry name" value="DEVELOPMENTALLY REGULATED GTP-BINDING PROTEIN-RELATED"/>
    <property type="match status" value="1"/>
</dbReference>
<evidence type="ECO:0000313" key="6">
    <source>
        <dbReference type="EMBL" id="KAK9819186.1"/>
    </source>
</evidence>
<evidence type="ECO:0000256" key="2">
    <source>
        <dbReference type="ARBA" id="ARBA00023134"/>
    </source>
</evidence>
<dbReference type="Pfam" id="PF01018">
    <property type="entry name" value="GTP1_OBG"/>
    <property type="match status" value="1"/>
</dbReference>
<dbReference type="PANTHER" id="PTHR11702:SF39">
    <property type="entry name" value="GTP-BINDING PROTEIN OBGC2-RELATED"/>
    <property type="match status" value="1"/>
</dbReference>
<dbReference type="PRINTS" id="PR00326">
    <property type="entry name" value="GTP1OBG"/>
</dbReference>
<dbReference type="AlphaFoldDB" id="A0AAW1QAR7"/>
<dbReference type="SUPFAM" id="SSF52540">
    <property type="entry name" value="P-loop containing nucleoside triphosphate hydrolases"/>
    <property type="match status" value="1"/>
</dbReference>
<name>A0AAW1QAR7_9CHLO</name>
<feature type="region of interest" description="Disordered" evidence="3">
    <location>
        <begin position="424"/>
        <end position="443"/>
    </location>
</feature>
<feature type="compositionally biased region" description="Low complexity" evidence="3">
    <location>
        <begin position="155"/>
        <end position="169"/>
    </location>
</feature>
<dbReference type="Gene3D" id="3.40.50.300">
    <property type="entry name" value="P-loop containing nucleotide triphosphate hydrolases"/>
    <property type="match status" value="1"/>
</dbReference>
<dbReference type="Gene3D" id="2.70.210.12">
    <property type="entry name" value="GTP1/OBG domain"/>
    <property type="match status" value="1"/>
</dbReference>
<organism evidence="6 7">
    <name type="scientific">Apatococcus lobatus</name>
    <dbReference type="NCBI Taxonomy" id="904363"/>
    <lineage>
        <taxon>Eukaryota</taxon>
        <taxon>Viridiplantae</taxon>
        <taxon>Chlorophyta</taxon>
        <taxon>core chlorophytes</taxon>
        <taxon>Trebouxiophyceae</taxon>
        <taxon>Chlorellales</taxon>
        <taxon>Chlorellaceae</taxon>
        <taxon>Apatococcus</taxon>
    </lineage>
</organism>
<dbReference type="Proteomes" id="UP001438707">
    <property type="component" value="Unassembled WGS sequence"/>
</dbReference>
<accession>A0AAW1QAR7</accession>
<dbReference type="GO" id="GO:0005525">
    <property type="term" value="F:GTP binding"/>
    <property type="evidence" value="ECO:0007669"/>
    <property type="project" value="UniProtKB-KW"/>
</dbReference>
<dbReference type="InterPro" id="IPR006169">
    <property type="entry name" value="GTP1_OBG_dom"/>
</dbReference>
<evidence type="ECO:0000259" key="5">
    <source>
        <dbReference type="PROSITE" id="PS51883"/>
    </source>
</evidence>
<dbReference type="PROSITE" id="PS00905">
    <property type="entry name" value="GTP1_OBG"/>
    <property type="match status" value="1"/>
</dbReference>
<dbReference type="InterPro" id="IPR045086">
    <property type="entry name" value="OBG_GTPase"/>
</dbReference>
<comment type="caution">
    <text evidence="6">The sequence shown here is derived from an EMBL/GenBank/DDBJ whole genome shotgun (WGS) entry which is preliminary data.</text>
</comment>
<dbReference type="InterPro" id="IPR006074">
    <property type="entry name" value="GTP1-OBG_CS"/>
</dbReference>
<proteinExistence type="predicted"/>
<dbReference type="InterPro" id="IPR027417">
    <property type="entry name" value="P-loop_NTPase"/>
</dbReference>
<gene>
    <name evidence="6" type="ORF">WJX74_000064</name>
</gene>
<feature type="domain" description="Obg" evidence="5">
    <location>
        <begin position="73"/>
        <end position="278"/>
    </location>
</feature>
<dbReference type="EMBL" id="JALJOS010000049">
    <property type="protein sequence ID" value="KAK9819186.1"/>
    <property type="molecule type" value="Genomic_DNA"/>
</dbReference>
<evidence type="ECO:0000313" key="7">
    <source>
        <dbReference type="Proteomes" id="UP001438707"/>
    </source>
</evidence>
<dbReference type="InterPro" id="IPR006073">
    <property type="entry name" value="GTP-bd"/>
</dbReference>
<dbReference type="GO" id="GO:0003924">
    <property type="term" value="F:GTPase activity"/>
    <property type="evidence" value="ECO:0007669"/>
    <property type="project" value="InterPro"/>
</dbReference>
<keyword evidence="2" id="KW-0342">GTP-binding</keyword>
<evidence type="ECO:0000256" key="1">
    <source>
        <dbReference type="ARBA" id="ARBA00022741"/>
    </source>
</evidence>
<evidence type="ECO:0000256" key="3">
    <source>
        <dbReference type="SAM" id="MobiDB-lite"/>
    </source>
</evidence>
<dbReference type="SUPFAM" id="SSF82051">
    <property type="entry name" value="Obg GTP-binding protein N-terminal domain"/>
    <property type="match status" value="1"/>
</dbReference>